<dbReference type="Gene3D" id="1.10.10.1330">
    <property type="entry name" value="RNA polymerase sigma-54 factor, core-binding domain"/>
    <property type="match status" value="1"/>
</dbReference>
<keyword evidence="7" id="KW-0238">DNA-binding</keyword>
<evidence type="ECO:0000256" key="1">
    <source>
        <dbReference type="ARBA" id="ARBA00008798"/>
    </source>
</evidence>
<dbReference type="GO" id="GO:0001216">
    <property type="term" value="F:DNA-binding transcription activator activity"/>
    <property type="evidence" value="ECO:0007669"/>
    <property type="project" value="InterPro"/>
</dbReference>
<dbReference type="STRING" id="1936003.STSP2_00566"/>
<dbReference type="InterPro" id="IPR000394">
    <property type="entry name" value="RNA_pol_sigma_54"/>
</dbReference>
<feature type="domain" description="RNA polymerase sigma factor 54 DNA-binding" evidence="9">
    <location>
        <begin position="327"/>
        <end position="486"/>
    </location>
</feature>
<dbReference type="Pfam" id="PF04963">
    <property type="entry name" value="Sigma54_CBD"/>
    <property type="match status" value="1"/>
</dbReference>
<dbReference type="OrthoDB" id="9814402at2"/>
<sequence length="487" mass="55382">MKMSMTGQMRLEQRMKLAPRMIQSMEVLQLPLLALQEKIEAELNSNPVLEIAEERIEAGDEQEESACENLDEKELVVDEKGDNTDDFERLDSINDDFGDYFDQSMSVSARPKTPEKDKKLEAMQNTASSGLSLRDSLLQQWALIDAEDEVKQAGEHIIDYIDEKGYLTTPVEELDKEKHPFNIDHLREALQLVQKLEPAGVGARDLRECMLIQIDQFPEDMSLERKLVEDHWSELLENRLPQIAKKMNVPVELINHAIKRLSKLDTSPGLRVGRDENHPITADVIVEPSPDGGYSVSLAEANMPNLRVNRFYSQMARNRKVDDKTRQFLQKNIHSAQWLMDAIVQRKQTLLQVAQAIVNHQQEYFEKGKLFLKPLPMATIADEVGVHVATVSRAVAGKYMQCPQGLVPLRGFFSGGTKNASGKMQSWDAVKAELQRIVEAEDKSKPLNDDQIRQALADKGIENIARRTVAKYRKLLNIPSARFRKKF</sequence>
<feature type="domain" description="RNA polymerase sigma factor 54 core-binding" evidence="10">
    <location>
        <begin position="123"/>
        <end position="312"/>
    </location>
</feature>
<name>A0A1U9NHM2_9BACT</name>
<evidence type="ECO:0000256" key="6">
    <source>
        <dbReference type="ARBA" id="ARBA00023082"/>
    </source>
</evidence>
<accession>A0A1U9NHM2</accession>
<dbReference type="InterPro" id="IPR007634">
    <property type="entry name" value="RNA_pol_sigma_54_DNA-bd"/>
</dbReference>
<keyword evidence="6" id="KW-0731">Sigma factor</keyword>
<dbReference type="PIRSF" id="PIRSF000774">
    <property type="entry name" value="RpoN"/>
    <property type="match status" value="1"/>
</dbReference>
<gene>
    <name evidence="11" type="primary">rpoN1</name>
    <name evidence="11" type="ORF">STSP2_00566</name>
</gene>
<evidence type="ECO:0000256" key="3">
    <source>
        <dbReference type="ARBA" id="ARBA00022679"/>
    </source>
</evidence>
<evidence type="ECO:0000256" key="7">
    <source>
        <dbReference type="ARBA" id="ARBA00023125"/>
    </source>
</evidence>
<keyword evidence="5" id="KW-0805">Transcription regulation</keyword>
<evidence type="ECO:0000259" key="9">
    <source>
        <dbReference type="Pfam" id="PF04552"/>
    </source>
</evidence>
<dbReference type="GO" id="GO:0003677">
    <property type="term" value="F:DNA binding"/>
    <property type="evidence" value="ECO:0007669"/>
    <property type="project" value="UniProtKB-KW"/>
</dbReference>
<evidence type="ECO:0000256" key="2">
    <source>
        <dbReference type="ARBA" id="ARBA00022478"/>
    </source>
</evidence>
<organism evidence="11 12">
    <name type="scientific">Anaerohalosphaera lusitana</name>
    <dbReference type="NCBI Taxonomy" id="1936003"/>
    <lineage>
        <taxon>Bacteria</taxon>
        <taxon>Pseudomonadati</taxon>
        <taxon>Planctomycetota</taxon>
        <taxon>Phycisphaerae</taxon>
        <taxon>Sedimentisphaerales</taxon>
        <taxon>Anaerohalosphaeraceae</taxon>
        <taxon>Anaerohalosphaera</taxon>
    </lineage>
</organism>
<dbReference type="RefSeq" id="WP_146659650.1">
    <property type="nucleotide sequence ID" value="NZ_CP019791.1"/>
</dbReference>
<keyword evidence="3" id="KW-0808">Transferase</keyword>
<dbReference type="InterPro" id="IPR038709">
    <property type="entry name" value="RpoN_core-bd_sf"/>
</dbReference>
<dbReference type="Proteomes" id="UP000189674">
    <property type="component" value="Chromosome"/>
</dbReference>
<evidence type="ECO:0000256" key="4">
    <source>
        <dbReference type="ARBA" id="ARBA00022695"/>
    </source>
</evidence>
<evidence type="ECO:0000256" key="5">
    <source>
        <dbReference type="ARBA" id="ARBA00023015"/>
    </source>
</evidence>
<dbReference type="NCBIfam" id="TIGR02395">
    <property type="entry name" value="rpoN_sigma"/>
    <property type="match status" value="1"/>
</dbReference>
<dbReference type="GO" id="GO:0000428">
    <property type="term" value="C:DNA-directed RNA polymerase complex"/>
    <property type="evidence" value="ECO:0007669"/>
    <property type="project" value="UniProtKB-KW"/>
</dbReference>
<dbReference type="GO" id="GO:0016987">
    <property type="term" value="F:sigma factor activity"/>
    <property type="evidence" value="ECO:0007669"/>
    <property type="project" value="UniProtKB-KW"/>
</dbReference>
<dbReference type="AlphaFoldDB" id="A0A1U9NHM2"/>
<keyword evidence="12" id="KW-1185">Reference proteome</keyword>
<dbReference type="InterPro" id="IPR007046">
    <property type="entry name" value="RNA_pol_sigma_54_core-bd"/>
</dbReference>
<proteinExistence type="inferred from homology"/>
<evidence type="ECO:0000313" key="11">
    <source>
        <dbReference type="EMBL" id="AQT67421.1"/>
    </source>
</evidence>
<reference evidence="12" key="1">
    <citation type="submission" date="2017-02" db="EMBL/GenBank/DDBJ databases">
        <title>Comparative genomics and description of representatives of a novel lineage of planctomycetes thriving in anoxic sediments.</title>
        <authorList>
            <person name="Spring S."/>
            <person name="Bunk B."/>
            <person name="Sproer C."/>
        </authorList>
    </citation>
    <scope>NUCLEOTIDE SEQUENCE [LARGE SCALE GENOMIC DNA]</scope>
    <source>
        <strain evidence="12">ST-NAGAB-D1</strain>
    </source>
</reference>
<evidence type="ECO:0000259" key="10">
    <source>
        <dbReference type="Pfam" id="PF04963"/>
    </source>
</evidence>
<dbReference type="Gene3D" id="1.10.10.60">
    <property type="entry name" value="Homeodomain-like"/>
    <property type="match status" value="1"/>
</dbReference>
<dbReference type="Pfam" id="PF04552">
    <property type="entry name" value="Sigma54_DBD"/>
    <property type="match status" value="1"/>
</dbReference>
<keyword evidence="4" id="KW-0548">Nucleotidyltransferase</keyword>
<dbReference type="Pfam" id="PF00309">
    <property type="entry name" value="Sigma54_AID"/>
    <property type="match status" value="1"/>
</dbReference>
<dbReference type="PROSITE" id="PS00718">
    <property type="entry name" value="SIGMA54_2"/>
    <property type="match status" value="1"/>
</dbReference>
<dbReference type="EMBL" id="CP019791">
    <property type="protein sequence ID" value="AQT67421.1"/>
    <property type="molecule type" value="Genomic_DNA"/>
</dbReference>
<keyword evidence="8" id="KW-0804">Transcription</keyword>
<keyword evidence="2" id="KW-0240">DNA-directed RNA polymerase</keyword>
<dbReference type="KEGG" id="alus:STSP2_00566"/>
<dbReference type="PROSITE" id="PS50044">
    <property type="entry name" value="SIGMA54_3"/>
    <property type="match status" value="1"/>
</dbReference>
<dbReference type="GO" id="GO:0006352">
    <property type="term" value="P:DNA-templated transcription initiation"/>
    <property type="evidence" value="ECO:0007669"/>
    <property type="project" value="InterPro"/>
</dbReference>
<protein>
    <submittedName>
        <fullName evidence="11">RNA polymerase sigma-54 factor 1</fullName>
    </submittedName>
</protein>
<dbReference type="PANTHER" id="PTHR32248:SF4">
    <property type="entry name" value="RNA POLYMERASE SIGMA-54 FACTOR"/>
    <property type="match status" value="1"/>
</dbReference>
<dbReference type="PANTHER" id="PTHR32248">
    <property type="entry name" value="RNA POLYMERASE SIGMA-54 FACTOR"/>
    <property type="match status" value="1"/>
</dbReference>
<evidence type="ECO:0000313" key="12">
    <source>
        <dbReference type="Proteomes" id="UP000189674"/>
    </source>
</evidence>
<evidence type="ECO:0000256" key="8">
    <source>
        <dbReference type="ARBA" id="ARBA00023163"/>
    </source>
</evidence>
<dbReference type="GO" id="GO:0016779">
    <property type="term" value="F:nucleotidyltransferase activity"/>
    <property type="evidence" value="ECO:0007669"/>
    <property type="project" value="UniProtKB-KW"/>
</dbReference>
<dbReference type="PRINTS" id="PR00045">
    <property type="entry name" value="SIGMA54FCT"/>
</dbReference>
<comment type="similarity">
    <text evidence="1">Belongs to the sigma-54 factor family.</text>
</comment>